<dbReference type="PANTHER" id="PTHR43133:SF63">
    <property type="entry name" value="RNA POLYMERASE SIGMA FACTOR FECI-RELATED"/>
    <property type="match status" value="1"/>
</dbReference>
<feature type="domain" description="RNA polymerase sigma-70 region 2" evidence="5">
    <location>
        <begin position="16"/>
        <end position="77"/>
    </location>
</feature>
<sequence>MLNQGSAALRSAFVGHREPLRRAALAIVGSPERADDVLQDAYLRLHGVSEATSVRQPLHFCFRVVRNLALDHWRKASFESDLMAAQEEAEHVPATQATPEQHAISRQLLALVDRVINNLPTRTQKAFELYHLSGLTQRDIGREMGVSTGLVNALLREASDALLLHHRGAGKA</sequence>
<organism evidence="7 8">
    <name type="scientific">Roseateles rivi</name>
    <dbReference type="NCBI Taxonomy" id="3299028"/>
    <lineage>
        <taxon>Bacteria</taxon>
        <taxon>Pseudomonadati</taxon>
        <taxon>Pseudomonadota</taxon>
        <taxon>Betaproteobacteria</taxon>
        <taxon>Burkholderiales</taxon>
        <taxon>Sphaerotilaceae</taxon>
        <taxon>Roseateles</taxon>
    </lineage>
</organism>
<dbReference type="NCBIfam" id="TIGR02937">
    <property type="entry name" value="sigma70-ECF"/>
    <property type="match status" value="1"/>
</dbReference>
<dbReference type="InterPro" id="IPR013249">
    <property type="entry name" value="RNA_pol_sigma70_r4_t2"/>
</dbReference>
<dbReference type="Pfam" id="PF04542">
    <property type="entry name" value="Sigma70_r2"/>
    <property type="match status" value="1"/>
</dbReference>
<dbReference type="InterPro" id="IPR036388">
    <property type="entry name" value="WH-like_DNA-bd_sf"/>
</dbReference>
<dbReference type="Gene3D" id="1.10.1740.10">
    <property type="match status" value="1"/>
</dbReference>
<comment type="similarity">
    <text evidence="1">Belongs to the sigma-70 factor family. ECF subfamily.</text>
</comment>
<dbReference type="InterPro" id="IPR013325">
    <property type="entry name" value="RNA_pol_sigma_r2"/>
</dbReference>
<accession>A0ABW7FXN1</accession>
<keyword evidence="2" id="KW-0805">Transcription regulation</keyword>
<reference evidence="7 8" key="1">
    <citation type="submission" date="2024-08" db="EMBL/GenBank/DDBJ databases">
        <authorList>
            <person name="Lu H."/>
        </authorList>
    </citation>
    <scope>NUCLEOTIDE SEQUENCE [LARGE SCALE GENOMIC DNA]</scope>
    <source>
        <strain evidence="7 8">BYS180W</strain>
    </source>
</reference>
<keyword evidence="3" id="KW-0731">Sigma factor</keyword>
<dbReference type="InterPro" id="IPR014284">
    <property type="entry name" value="RNA_pol_sigma-70_dom"/>
</dbReference>
<proteinExistence type="inferred from homology"/>
<dbReference type="InterPro" id="IPR039425">
    <property type="entry name" value="RNA_pol_sigma-70-like"/>
</dbReference>
<dbReference type="EMBL" id="JBIGHZ010000005">
    <property type="protein sequence ID" value="MFG6449096.1"/>
    <property type="molecule type" value="Genomic_DNA"/>
</dbReference>
<dbReference type="Pfam" id="PF08281">
    <property type="entry name" value="Sigma70_r4_2"/>
    <property type="match status" value="1"/>
</dbReference>
<keyword evidence="8" id="KW-1185">Reference proteome</keyword>
<evidence type="ECO:0000256" key="2">
    <source>
        <dbReference type="ARBA" id="ARBA00023015"/>
    </source>
</evidence>
<dbReference type="SUPFAM" id="SSF88659">
    <property type="entry name" value="Sigma3 and sigma4 domains of RNA polymerase sigma factors"/>
    <property type="match status" value="1"/>
</dbReference>
<evidence type="ECO:0000256" key="3">
    <source>
        <dbReference type="ARBA" id="ARBA00023082"/>
    </source>
</evidence>
<dbReference type="Proteomes" id="UP001606099">
    <property type="component" value="Unassembled WGS sequence"/>
</dbReference>
<protein>
    <submittedName>
        <fullName evidence="7">Sigma-70 family RNA polymerase sigma factor</fullName>
    </submittedName>
</protein>
<evidence type="ECO:0000256" key="1">
    <source>
        <dbReference type="ARBA" id="ARBA00010641"/>
    </source>
</evidence>
<feature type="domain" description="RNA polymerase sigma factor 70 region 4 type 2" evidence="6">
    <location>
        <begin position="111"/>
        <end position="158"/>
    </location>
</feature>
<dbReference type="InterPro" id="IPR013324">
    <property type="entry name" value="RNA_pol_sigma_r3/r4-like"/>
</dbReference>
<evidence type="ECO:0000313" key="8">
    <source>
        <dbReference type="Proteomes" id="UP001606099"/>
    </source>
</evidence>
<comment type="caution">
    <text evidence="7">The sequence shown here is derived from an EMBL/GenBank/DDBJ whole genome shotgun (WGS) entry which is preliminary data.</text>
</comment>
<evidence type="ECO:0000259" key="5">
    <source>
        <dbReference type="Pfam" id="PF04542"/>
    </source>
</evidence>
<dbReference type="RefSeq" id="WP_394461977.1">
    <property type="nucleotide sequence ID" value="NZ_JBIGHZ010000005.1"/>
</dbReference>
<dbReference type="InterPro" id="IPR007627">
    <property type="entry name" value="RNA_pol_sigma70_r2"/>
</dbReference>
<gene>
    <name evidence="7" type="ORF">ACG0Z6_12720</name>
</gene>
<evidence type="ECO:0000259" key="6">
    <source>
        <dbReference type="Pfam" id="PF08281"/>
    </source>
</evidence>
<keyword evidence="4" id="KW-0804">Transcription</keyword>
<dbReference type="SUPFAM" id="SSF88946">
    <property type="entry name" value="Sigma2 domain of RNA polymerase sigma factors"/>
    <property type="match status" value="1"/>
</dbReference>
<dbReference type="Gene3D" id="1.10.10.10">
    <property type="entry name" value="Winged helix-like DNA-binding domain superfamily/Winged helix DNA-binding domain"/>
    <property type="match status" value="1"/>
</dbReference>
<evidence type="ECO:0000256" key="4">
    <source>
        <dbReference type="ARBA" id="ARBA00023163"/>
    </source>
</evidence>
<evidence type="ECO:0000313" key="7">
    <source>
        <dbReference type="EMBL" id="MFG6449096.1"/>
    </source>
</evidence>
<dbReference type="PANTHER" id="PTHR43133">
    <property type="entry name" value="RNA POLYMERASE ECF-TYPE SIGMA FACTO"/>
    <property type="match status" value="1"/>
</dbReference>
<name>A0ABW7FXN1_9BURK</name>